<dbReference type="Proteomes" id="UP000283589">
    <property type="component" value="Unassembled WGS sequence"/>
</dbReference>
<evidence type="ECO:0000313" key="1">
    <source>
        <dbReference type="EMBL" id="RGV31722.1"/>
    </source>
</evidence>
<organism evidence="1 2">
    <name type="scientific">Butyricimonas virosa</name>
    <dbReference type="NCBI Taxonomy" id="544645"/>
    <lineage>
        <taxon>Bacteria</taxon>
        <taxon>Pseudomonadati</taxon>
        <taxon>Bacteroidota</taxon>
        <taxon>Bacteroidia</taxon>
        <taxon>Bacteroidales</taxon>
        <taxon>Odoribacteraceae</taxon>
        <taxon>Butyricimonas</taxon>
    </lineage>
</organism>
<sequence length="182" mass="19905">MPPDENGTTVSGDSTFNVSLETSSCLLNSENASAGTETANVVYALCFKGTDQYAVGRYEIYTLQANEEKTGFGLNCLRIQIKALDADDETPTIDDIVASGYWARDYIEVIIPCAGYQYSNAWVGIYGNDCLLMSSTLVWNYSNYLVTSIVIQDLHVITDATYGETYGMSACLIQCDENGDIL</sequence>
<dbReference type="RefSeq" id="WP_118261219.1">
    <property type="nucleotide sequence ID" value="NZ_CALBWO010000048.1"/>
</dbReference>
<accession>A0A412WWD6</accession>
<dbReference type="EMBL" id="QRZA01000028">
    <property type="protein sequence ID" value="RGV31722.1"/>
    <property type="molecule type" value="Genomic_DNA"/>
</dbReference>
<gene>
    <name evidence="1" type="ORF">DWW18_16420</name>
</gene>
<evidence type="ECO:0000313" key="2">
    <source>
        <dbReference type="Proteomes" id="UP000283589"/>
    </source>
</evidence>
<proteinExistence type="predicted"/>
<name>A0A412WWD6_9BACT</name>
<comment type="caution">
    <text evidence="1">The sequence shown here is derived from an EMBL/GenBank/DDBJ whole genome shotgun (WGS) entry which is preliminary data.</text>
</comment>
<reference evidence="1 2" key="1">
    <citation type="submission" date="2018-08" db="EMBL/GenBank/DDBJ databases">
        <title>A genome reference for cultivated species of the human gut microbiota.</title>
        <authorList>
            <person name="Zou Y."/>
            <person name="Xue W."/>
            <person name="Luo G."/>
        </authorList>
    </citation>
    <scope>NUCLEOTIDE SEQUENCE [LARGE SCALE GENOMIC DNA]</scope>
    <source>
        <strain evidence="1 2">AF14-49</strain>
    </source>
</reference>
<dbReference type="AlphaFoldDB" id="A0A412WWD6"/>
<protein>
    <submittedName>
        <fullName evidence="1">Uncharacterized protein</fullName>
    </submittedName>
</protein>